<evidence type="ECO:0000256" key="2">
    <source>
        <dbReference type="ARBA" id="ARBA00010532"/>
    </source>
</evidence>
<evidence type="ECO:0000256" key="1">
    <source>
        <dbReference type="ARBA" id="ARBA00004236"/>
    </source>
</evidence>
<evidence type="ECO:0000256" key="4">
    <source>
        <dbReference type="ARBA" id="ARBA00022692"/>
    </source>
</evidence>
<sequence length="537" mass="60840">MLSLKYFRFQKLIMAEGGEAFEMWKIPSADVYLKVYIFNVTNSEDFLSGRDKKLRFEEVGPYVYREIFTHTNVTFNTNDTMTITPVFTLKWVPELNTRKEEDVFILPNVALMSFASAVSESSMITKMGVNLIIRQTKSKPFIRQTAKEFMFGYESPLVTIGNKLLPSWITFEKLGLIERMYDFSGDTATFYTGSSDAAKSGTIDNYNNKPYLPQWPEAHCNKISGSTDGIKYPSVTDNSTQLVFFRKSLCRAIPMVKNSELFLHDGLPVNKYIFEDGSLDNGANNPANKCFCRKNKCLKPGLVDVTDCFYGFPVALSYPHFYNSDQSLIDAIDGMTPDQKQHETYFFINEETGLSTQVYVKLQINIVLGDMSDMANMENFSNLVVPLLWTDIGFEKLPDSMLTKFFVYLRVGPVFFDGLKYALLVGGVAFVALTVFASLFIPVDDKLRHRNSSAWRRESQTLTTRDTTPTIRVPIPAAVVAGKEMNTYYKLLLDRDGGAAAQDNDDLCYRLDVVHETRSLRSSCTGSEDDDEDDRTV</sequence>
<keyword evidence="4 8" id="KW-0812">Transmembrane</keyword>
<comment type="similarity">
    <text evidence="2">Belongs to the CD36 family.</text>
</comment>
<protein>
    <recommendedName>
        <fullName evidence="11">Scavenger receptor class B member 1</fullName>
    </recommendedName>
</protein>
<keyword evidence="6 8" id="KW-0472">Membrane</keyword>
<proteinExistence type="inferred from homology"/>
<evidence type="ECO:0000256" key="5">
    <source>
        <dbReference type="ARBA" id="ARBA00022989"/>
    </source>
</evidence>
<keyword evidence="10" id="KW-1185">Reference proteome</keyword>
<gene>
    <name evidence="9" type="ORF">MEUPH1_LOCUS11138</name>
</gene>
<feature type="transmembrane region" description="Helical" evidence="8">
    <location>
        <begin position="421"/>
        <end position="443"/>
    </location>
</feature>
<dbReference type="Pfam" id="PF01130">
    <property type="entry name" value="CD36"/>
    <property type="match status" value="1"/>
</dbReference>
<keyword evidence="3" id="KW-1003">Cell membrane</keyword>
<evidence type="ECO:0000256" key="3">
    <source>
        <dbReference type="ARBA" id="ARBA00022475"/>
    </source>
</evidence>
<dbReference type="GO" id="GO:0005044">
    <property type="term" value="F:scavenger receptor activity"/>
    <property type="evidence" value="ECO:0007669"/>
    <property type="project" value="TreeGrafter"/>
</dbReference>
<evidence type="ECO:0000313" key="9">
    <source>
        <dbReference type="EMBL" id="CAI6355259.1"/>
    </source>
</evidence>
<keyword evidence="5 8" id="KW-1133">Transmembrane helix</keyword>
<evidence type="ECO:0000256" key="7">
    <source>
        <dbReference type="ARBA" id="ARBA00023180"/>
    </source>
</evidence>
<evidence type="ECO:0000256" key="8">
    <source>
        <dbReference type="SAM" id="Phobius"/>
    </source>
</evidence>
<evidence type="ECO:0000256" key="6">
    <source>
        <dbReference type="ARBA" id="ARBA00023136"/>
    </source>
</evidence>
<keyword evidence="7" id="KW-0325">Glycoprotein</keyword>
<dbReference type="AlphaFoldDB" id="A0AAV0WHA3"/>
<dbReference type="PANTHER" id="PTHR11923:SF67">
    <property type="entry name" value="RE68569P"/>
    <property type="match status" value="1"/>
</dbReference>
<evidence type="ECO:0000313" key="10">
    <source>
        <dbReference type="Proteomes" id="UP001160148"/>
    </source>
</evidence>
<evidence type="ECO:0008006" key="11">
    <source>
        <dbReference type="Google" id="ProtNLM"/>
    </source>
</evidence>
<organism evidence="9 10">
    <name type="scientific">Macrosiphum euphorbiae</name>
    <name type="common">potato aphid</name>
    <dbReference type="NCBI Taxonomy" id="13131"/>
    <lineage>
        <taxon>Eukaryota</taxon>
        <taxon>Metazoa</taxon>
        <taxon>Ecdysozoa</taxon>
        <taxon>Arthropoda</taxon>
        <taxon>Hexapoda</taxon>
        <taxon>Insecta</taxon>
        <taxon>Pterygota</taxon>
        <taxon>Neoptera</taxon>
        <taxon>Paraneoptera</taxon>
        <taxon>Hemiptera</taxon>
        <taxon>Sternorrhyncha</taxon>
        <taxon>Aphidomorpha</taxon>
        <taxon>Aphidoidea</taxon>
        <taxon>Aphididae</taxon>
        <taxon>Macrosiphini</taxon>
        <taxon>Macrosiphum</taxon>
    </lineage>
</organism>
<dbReference type="GO" id="GO:0005886">
    <property type="term" value="C:plasma membrane"/>
    <property type="evidence" value="ECO:0007669"/>
    <property type="project" value="UniProtKB-SubCell"/>
</dbReference>
<dbReference type="PANTHER" id="PTHR11923">
    <property type="entry name" value="SCAVENGER RECEPTOR CLASS B TYPE-1 SR-B1"/>
    <property type="match status" value="1"/>
</dbReference>
<accession>A0AAV0WHA3</accession>
<dbReference type="PRINTS" id="PR01609">
    <property type="entry name" value="CD36FAMILY"/>
</dbReference>
<name>A0AAV0WHA3_9HEMI</name>
<comment type="subcellular location">
    <subcellularLocation>
        <location evidence="1">Cell membrane</location>
    </subcellularLocation>
</comment>
<dbReference type="InterPro" id="IPR002159">
    <property type="entry name" value="CD36_fam"/>
</dbReference>
<dbReference type="EMBL" id="CARXXK010000002">
    <property type="protein sequence ID" value="CAI6355259.1"/>
    <property type="molecule type" value="Genomic_DNA"/>
</dbReference>
<comment type="caution">
    <text evidence="9">The sequence shown here is derived from an EMBL/GenBank/DDBJ whole genome shotgun (WGS) entry which is preliminary data.</text>
</comment>
<dbReference type="Proteomes" id="UP001160148">
    <property type="component" value="Unassembled WGS sequence"/>
</dbReference>
<reference evidence="9 10" key="1">
    <citation type="submission" date="2023-01" db="EMBL/GenBank/DDBJ databases">
        <authorList>
            <person name="Whitehead M."/>
        </authorList>
    </citation>
    <scope>NUCLEOTIDE SEQUENCE [LARGE SCALE GENOMIC DNA]</scope>
</reference>
<dbReference type="GO" id="GO:0005737">
    <property type="term" value="C:cytoplasm"/>
    <property type="evidence" value="ECO:0007669"/>
    <property type="project" value="TreeGrafter"/>
</dbReference>